<feature type="chain" id="PRO_5001990817" description="Outer membrane protein beta-barrel domain-containing protein" evidence="1">
    <location>
        <begin position="23"/>
        <end position="330"/>
    </location>
</feature>
<comment type="caution">
    <text evidence="2">The sequence shown here is derived from an EMBL/GenBank/DDBJ whole genome shotgun (WGS) entry which is preliminary data.</text>
</comment>
<organism evidence="2 3">
    <name type="scientific">Flavobacterium rivuli WB 3.3-2 = DSM 21788</name>
    <dbReference type="NCBI Taxonomy" id="1121895"/>
    <lineage>
        <taxon>Bacteria</taxon>
        <taxon>Pseudomonadati</taxon>
        <taxon>Bacteroidota</taxon>
        <taxon>Flavobacteriia</taxon>
        <taxon>Flavobacteriales</taxon>
        <taxon>Flavobacteriaceae</taxon>
        <taxon>Flavobacterium</taxon>
    </lineage>
</organism>
<dbReference type="eggNOG" id="ENOG502ZA7A">
    <property type="taxonomic scope" value="Bacteria"/>
</dbReference>
<keyword evidence="3" id="KW-1185">Reference proteome</keyword>
<dbReference type="RefSeq" id="WP_020214434.1">
    <property type="nucleotide sequence ID" value="NZ_JRLX01000015.1"/>
</dbReference>
<name>A0A0A2M2M2_9FLAO</name>
<proteinExistence type="predicted"/>
<dbReference type="OrthoDB" id="1027207at2"/>
<gene>
    <name evidence="2" type="ORF">Q765_13585</name>
</gene>
<evidence type="ECO:0000313" key="2">
    <source>
        <dbReference type="EMBL" id="KGO85866.1"/>
    </source>
</evidence>
<keyword evidence="1" id="KW-0732">Signal</keyword>
<accession>A0A0A2M2M2</accession>
<evidence type="ECO:0008006" key="4">
    <source>
        <dbReference type="Google" id="ProtNLM"/>
    </source>
</evidence>
<dbReference type="EMBL" id="JRLX01000015">
    <property type="protein sequence ID" value="KGO85866.1"/>
    <property type="molecule type" value="Genomic_DNA"/>
</dbReference>
<feature type="signal peptide" evidence="1">
    <location>
        <begin position="1"/>
        <end position="22"/>
    </location>
</feature>
<dbReference type="Proteomes" id="UP000030152">
    <property type="component" value="Unassembled WGS sequence"/>
</dbReference>
<dbReference type="AlphaFoldDB" id="A0A0A2M2M2"/>
<evidence type="ECO:0000256" key="1">
    <source>
        <dbReference type="SAM" id="SignalP"/>
    </source>
</evidence>
<sequence>MKILKKTLLTCCALVPSLASFAQTATDSIPKKAIAYAADKFPIARALNIEFTHTAPYNFSPEQRGTAMPDGRVNGLNLAKVSANVNFIKKRSWMLGATLSYKYLNSEAALTSPTTGEKRLLQEDFHYQFTTINFIYFTRIFKKTTIFTSSLMLDGSDKHFERFKGILTGTMVLKANAKTKMTVGLLGNIDPTAQSPIIPTFGYEHHFNNGFIIDINLPKSLMLRKNVFSNGRVSLGTELDQTSFYLYNLDTTGRRYEFRQLDINSGLLYEHMVANYFIITAKTGIKLSPNGRIFEKSGSFADPVFEIKNDPSFYFNFGVSFNPFAKYKKR</sequence>
<reference evidence="2 3" key="1">
    <citation type="submission" date="2013-09" db="EMBL/GenBank/DDBJ databases">
        <authorList>
            <person name="Zeng Z."/>
            <person name="Chen C."/>
        </authorList>
    </citation>
    <scope>NUCLEOTIDE SEQUENCE [LARGE SCALE GENOMIC DNA]</scope>
    <source>
        <strain evidence="2 3">WB 3.3-2</strain>
    </source>
</reference>
<dbReference type="STRING" id="1121895.GCA_000378485_03261"/>
<protein>
    <recommendedName>
        <fullName evidence="4">Outer membrane protein beta-barrel domain-containing protein</fullName>
    </recommendedName>
</protein>
<evidence type="ECO:0000313" key="3">
    <source>
        <dbReference type="Proteomes" id="UP000030152"/>
    </source>
</evidence>